<proteinExistence type="predicted"/>
<evidence type="ECO:0000313" key="1">
    <source>
        <dbReference type="EMBL" id="KAF4117801.1"/>
    </source>
</evidence>
<comment type="caution">
    <text evidence="1">The sequence shown here is derived from an EMBL/GenBank/DDBJ whole genome shotgun (WGS) entry which is preliminary data.</text>
</comment>
<keyword evidence="2" id="KW-1185">Reference proteome</keyword>
<name>A0A7J6DFE0_9TELE</name>
<organism evidence="1 2">
    <name type="scientific">Onychostoma macrolepis</name>
    <dbReference type="NCBI Taxonomy" id="369639"/>
    <lineage>
        <taxon>Eukaryota</taxon>
        <taxon>Metazoa</taxon>
        <taxon>Chordata</taxon>
        <taxon>Craniata</taxon>
        <taxon>Vertebrata</taxon>
        <taxon>Euteleostomi</taxon>
        <taxon>Actinopterygii</taxon>
        <taxon>Neopterygii</taxon>
        <taxon>Teleostei</taxon>
        <taxon>Ostariophysi</taxon>
        <taxon>Cypriniformes</taxon>
        <taxon>Cyprinidae</taxon>
        <taxon>Acrossocheilinae</taxon>
        <taxon>Onychostoma</taxon>
    </lineage>
</organism>
<gene>
    <name evidence="1" type="ORF">G5714_002354</name>
</gene>
<evidence type="ECO:0000313" key="2">
    <source>
        <dbReference type="Proteomes" id="UP000579812"/>
    </source>
</evidence>
<dbReference type="Proteomes" id="UP000579812">
    <property type="component" value="Unassembled WGS sequence"/>
</dbReference>
<protein>
    <submittedName>
        <fullName evidence="1">Uncharacterized protein</fullName>
    </submittedName>
</protein>
<reference evidence="1 2" key="1">
    <citation type="submission" date="2020-04" db="EMBL/GenBank/DDBJ databases">
        <title>Chromosome-level genome assembly of a cyprinid fish Onychostoma macrolepis by integration of Nanopore Sequencing, Bionano and Hi-C technology.</title>
        <authorList>
            <person name="Wang D."/>
        </authorList>
    </citation>
    <scope>NUCLEOTIDE SEQUENCE [LARGE SCALE GENOMIC DNA]</scope>
    <source>
        <strain evidence="1">SWU-2019</strain>
        <tissue evidence="1">Muscle</tissue>
    </source>
</reference>
<dbReference type="AlphaFoldDB" id="A0A7J6DFE0"/>
<dbReference type="PANTHER" id="PTHR31025">
    <property type="entry name" value="SI:CH211-196P9.1-RELATED"/>
    <property type="match status" value="1"/>
</dbReference>
<sequence>MMKSEDGGALVNYSAVFEEATVVRGSSPLTAENLMIAVDQTIVKDGVTNCVDALVMMFVYYYCLNISYPLELGATLEFMQRCLFRINPDRGTKVEKQQSKKTAVHKS</sequence>
<dbReference type="EMBL" id="JAAMOB010000002">
    <property type="protein sequence ID" value="KAF4117801.1"/>
    <property type="molecule type" value="Genomic_DNA"/>
</dbReference>
<dbReference type="PANTHER" id="PTHR31025:SF22">
    <property type="entry name" value="IP13529P"/>
    <property type="match status" value="1"/>
</dbReference>
<accession>A0A7J6DFE0</accession>